<feature type="region of interest" description="Disordered" evidence="8">
    <location>
        <begin position="565"/>
        <end position="593"/>
    </location>
</feature>
<dbReference type="InterPro" id="IPR036388">
    <property type="entry name" value="WH-like_DNA-bd_sf"/>
</dbReference>
<evidence type="ECO:0000256" key="6">
    <source>
        <dbReference type="ARBA" id="ARBA00022843"/>
    </source>
</evidence>
<dbReference type="InterPro" id="IPR014722">
    <property type="entry name" value="Rib_uL2_dom2"/>
</dbReference>
<dbReference type="SUPFAM" id="SSF49785">
    <property type="entry name" value="Galactose-binding domain-like"/>
    <property type="match status" value="1"/>
</dbReference>
<reference evidence="11" key="1">
    <citation type="submission" date="2020-10" db="EMBL/GenBank/DDBJ databases">
        <title>Catharus ustulatus (Swainson's thrush) genome, bCatUst1, primary haplotype v2.</title>
        <authorList>
            <person name="Delmore K."/>
            <person name="Vafadar M."/>
            <person name="Formenti G."/>
            <person name="Chow W."/>
            <person name="Pelan S."/>
            <person name="Howe K."/>
            <person name="Rhie A."/>
            <person name="Mountcastle J."/>
            <person name="Haase B."/>
            <person name="Fedrigo O."/>
            <person name="Jarvis E.D."/>
        </authorList>
    </citation>
    <scope>NUCLEOTIDE SEQUENCE [LARGE SCALE GENOMIC DNA]</scope>
</reference>
<evidence type="ECO:0000256" key="7">
    <source>
        <dbReference type="PROSITE-ProRule" id="PRU00330"/>
    </source>
</evidence>
<dbReference type="InterPro" id="IPR019559">
    <property type="entry name" value="Cullin_neddylation_domain"/>
</dbReference>
<dbReference type="PROSITE" id="PS51284">
    <property type="entry name" value="DOC"/>
    <property type="match status" value="1"/>
</dbReference>
<keyword evidence="4" id="KW-1017">Isopeptide bond</keyword>
<dbReference type="SUPFAM" id="SSF46785">
    <property type="entry name" value="Winged helix' DNA-binding domain"/>
    <property type="match status" value="1"/>
</dbReference>
<comment type="pathway">
    <text evidence="2">Protein modification; protein ubiquitination.</text>
</comment>
<evidence type="ECO:0000256" key="1">
    <source>
        <dbReference type="ARBA" id="ARBA00004496"/>
    </source>
</evidence>
<keyword evidence="3" id="KW-0963">Cytoplasm</keyword>
<dbReference type="SUPFAM" id="SSF63748">
    <property type="entry name" value="Tudor/PWWP/MBT"/>
    <property type="match status" value="1"/>
</dbReference>
<evidence type="ECO:0000256" key="8">
    <source>
        <dbReference type="SAM" id="MobiDB-lite"/>
    </source>
</evidence>
<dbReference type="InterPro" id="IPR016158">
    <property type="entry name" value="Cullin_homology"/>
</dbReference>
<dbReference type="InterPro" id="IPR036317">
    <property type="entry name" value="Cullin_homology_sf"/>
</dbReference>
<dbReference type="Ensembl" id="ENSCUST00005024201.1">
    <property type="protein sequence ID" value="ENSCUSP00005023364.1"/>
    <property type="gene ID" value="ENSCUSG00005014682.1"/>
</dbReference>
<dbReference type="PROSITE" id="PS50069">
    <property type="entry name" value="CULLIN_2"/>
    <property type="match status" value="1"/>
</dbReference>
<dbReference type="GO" id="GO:0031625">
    <property type="term" value="F:ubiquitin protein ligase binding"/>
    <property type="evidence" value="ECO:0007669"/>
    <property type="project" value="InterPro"/>
</dbReference>
<keyword evidence="5" id="KW-0833">Ubl conjugation pathway</keyword>
<evidence type="ECO:0000259" key="10">
    <source>
        <dbReference type="PROSITE" id="PS51284"/>
    </source>
</evidence>
<name>A0A8C3V5L5_CATUS</name>
<comment type="subcellular location">
    <subcellularLocation>
        <location evidence="1">Cytoplasm</location>
    </subcellularLocation>
</comment>
<dbReference type="Gene3D" id="2.30.30.30">
    <property type="match status" value="1"/>
</dbReference>
<evidence type="ECO:0000256" key="5">
    <source>
        <dbReference type="ARBA" id="ARBA00022786"/>
    </source>
</evidence>
<dbReference type="PANTHER" id="PTHR22771:SF4">
    <property type="entry name" value="CULLIN 7-RELATED"/>
    <property type="match status" value="1"/>
</dbReference>
<dbReference type="InterPro" id="IPR036390">
    <property type="entry name" value="WH_DNA-bd_sf"/>
</dbReference>
<dbReference type="Gene3D" id="3.30.230.130">
    <property type="entry name" value="Cullin, Chain C, Domain 2"/>
    <property type="match status" value="1"/>
</dbReference>
<dbReference type="Pfam" id="PF24742">
    <property type="entry name" value="ARM_CUL7_CUL9"/>
    <property type="match status" value="1"/>
</dbReference>
<organism evidence="11 12">
    <name type="scientific">Catharus ustulatus</name>
    <name type="common">Russet-backed thrush</name>
    <name type="synonym">Hylocichla ustulatus</name>
    <dbReference type="NCBI Taxonomy" id="91951"/>
    <lineage>
        <taxon>Eukaryota</taxon>
        <taxon>Metazoa</taxon>
        <taxon>Chordata</taxon>
        <taxon>Craniata</taxon>
        <taxon>Vertebrata</taxon>
        <taxon>Euteleostomi</taxon>
        <taxon>Archelosauria</taxon>
        <taxon>Archosauria</taxon>
        <taxon>Dinosauria</taxon>
        <taxon>Saurischia</taxon>
        <taxon>Theropoda</taxon>
        <taxon>Coelurosauria</taxon>
        <taxon>Aves</taxon>
        <taxon>Neognathae</taxon>
        <taxon>Neoaves</taxon>
        <taxon>Telluraves</taxon>
        <taxon>Australaves</taxon>
        <taxon>Passeriformes</taxon>
        <taxon>Turdidae</taxon>
        <taxon>Catharus</taxon>
    </lineage>
</organism>
<proteinExistence type="inferred from homology"/>
<dbReference type="Gene3D" id="1.10.10.10">
    <property type="entry name" value="Winged helix-like DNA-binding domain superfamily/Winged helix DNA-binding domain"/>
    <property type="match status" value="1"/>
</dbReference>
<dbReference type="InterPro" id="IPR004939">
    <property type="entry name" value="APC_su10/DOC_dom"/>
</dbReference>
<dbReference type="Pfam" id="PF11515">
    <property type="entry name" value="Cul7"/>
    <property type="match status" value="1"/>
</dbReference>
<comment type="similarity">
    <text evidence="7">Belongs to the cullin family.</text>
</comment>
<feature type="domain" description="DOC" evidence="10">
    <location>
        <begin position="972"/>
        <end position="1151"/>
    </location>
</feature>
<accession>A0A8C3V5L5</accession>
<feature type="domain" description="Cullin family profile" evidence="9">
    <location>
        <begin position="1370"/>
        <end position="1621"/>
    </location>
</feature>
<dbReference type="Pfam" id="PF23168">
    <property type="entry name" value="CUL7_CUL9_N"/>
    <property type="match status" value="1"/>
</dbReference>
<dbReference type="SUPFAM" id="SSF48371">
    <property type="entry name" value="ARM repeat"/>
    <property type="match status" value="1"/>
</dbReference>
<dbReference type="SMART" id="SM01337">
    <property type="entry name" value="APC10"/>
    <property type="match status" value="1"/>
</dbReference>
<dbReference type="InterPro" id="IPR008979">
    <property type="entry name" value="Galactose-bd-like_sf"/>
</dbReference>
<evidence type="ECO:0000256" key="2">
    <source>
        <dbReference type="ARBA" id="ARBA00004906"/>
    </source>
</evidence>
<dbReference type="InterPro" id="IPR055486">
    <property type="entry name" value="CUL7/CUL9_N"/>
</dbReference>
<dbReference type="PANTHER" id="PTHR22771">
    <property type="entry name" value="CULLIN AND GALACTOSE-BINDING DOMAIN-CONTAINING"/>
    <property type="match status" value="1"/>
</dbReference>
<evidence type="ECO:0000256" key="3">
    <source>
        <dbReference type="ARBA" id="ARBA00022490"/>
    </source>
</evidence>
<reference evidence="11" key="2">
    <citation type="submission" date="2025-08" db="UniProtKB">
        <authorList>
            <consortium name="Ensembl"/>
        </authorList>
    </citation>
    <scope>IDENTIFICATION</scope>
</reference>
<dbReference type="Gene3D" id="2.60.120.260">
    <property type="entry name" value="Galactose-binding domain-like"/>
    <property type="match status" value="1"/>
</dbReference>
<evidence type="ECO:0000259" key="9">
    <source>
        <dbReference type="PROSITE" id="PS50069"/>
    </source>
</evidence>
<dbReference type="UniPathway" id="UPA00143"/>
<dbReference type="InterPro" id="IPR016024">
    <property type="entry name" value="ARM-type_fold"/>
</dbReference>
<dbReference type="Proteomes" id="UP000694563">
    <property type="component" value="Chromosome 3"/>
</dbReference>
<evidence type="ECO:0000313" key="12">
    <source>
        <dbReference type="Proteomes" id="UP000694563"/>
    </source>
</evidence>
<sequence length="2034" mass="222326">MVNEKHNGTLLVQLGPKLQAYPKELLRQRRGHAGRPEYLVQWSVVSSEERAAGGSSASSTESKAENISMWMSAEEVCASCPALLGQRRPEGPRLEEEKVPGLSDKASLDEASLLEMKADVRSLVQRAGRQVAEAGTPEGSILSTVHVLGAYASIGSLAGAFRETGALDLLTTMLCHKEQQIRRSAGQMLRTLGAHDAGSRAYVLLSLSQQDGIEQHMDFDSRCTLLELFAEITSSAEHCMSFEGIHLPQVIPGKQLFVLVKHYLCVTSLLDKLSSGVEQGEEEQQGCAVPSPVPEERSRVKQEFEFSMAMANLISELVRAMGWSRSHKAEPLPRGDLQPCPARSIFQHKTLPSTAAEAAPTSPAKEPMTFKTRSAFPSRSSYVEYVQATLVSGMRVRMLEDYEQVSAGDEGEFRRSNDGMPPVQVYWQALGCTYWVHWHMVEIIGPSEQKELEELTVPFFAPLGGLYSLPYLGQQLPKAAETLSRAEWWELLFFVRKLEAQEQEEISCLIQQHQGEQVGPKGLVQLSVPVELAQKVLQVLEKRCQGSSVHDLRGSRVYARHFLGRGTEQDGGGSPAVSPEGDNCGNPGPEGTMAKAAEGELCAAPGPPQALGVAEKSDSQLFSELLEREGLLLPEVTEEQSQGNVLPHAGSGSLGKIAAVVDVIQSSSSAVGLRLAGLRHILKILEEERPCLRCPVPCREKLVQVIVELLSTEVAEKALVAVTLRLLAVLLARYEWRVPFATEGGVRAVLGCMQQHGCSALVQQAGLAALKVLVGAADGEPGGAGEKCLPWNHGDAQMLREIFASIGSASSEGCASLLSSIPAALSTMGSSGVQNGLLVVNMLMDGHRGLAEQLASCDLLAVLQSCWRDGQSSGCPQAVLALSAINLGFLHRLGSASKDCVVVMCHVGTHEVLSKALEKHSTVPPLAPALLELLLECEKYASLYRKLTSSILAGCIQLVLGQIEEHRRSHQPISIPFFDVFLHNLCQGSSMEVKEDKCWEKVQVSSNSHQASRLMDRNPKTYWESNGSTGSHFITVHMQCGVVIRELSMLVASEDSSYMPSRVVVLGGDSPATIRTELNAVTILPSDSRVILLENMTRFWPVIQIRVKRCQQGGIDTRVRGIEVLGPKPTFWPIFKEQLCRRTFLSCTAQAHAWSQEICRDRGWLLQLFGRLNRALQHEQGFANRFLPDDEAAQALGRTFWEALVNPLVQSITSPDADGVSPLAWLLSKYLESVELPHRATGRRATFGSCVRRLTQLLVHVDPGGPEPEETRAEGKNKEVLARTAKAVVEKSRGLWGILQCWRGVVQQQVQRFLEAAGQAPDLAERYCQLYQRLRGATEELFGQQAAFVLALGQGFAGALLQLSFLTALHVSEQFARYLDVQIQELRRAAGSTGPLGQLQQFLEPFVVFSGLEFAHTFEHFYRHYLGDRLLTQGPSWLEGGIVEQIGLCFPSRFPQDMLSNLAESEELQRQFCLFQLQEQDKRLLELDTGLDEVLGTAAMADVPEVKVLALSPRCWPVSPLCYMDNPGRFFPAVLSSPLEEFTDFCQQSQSQLGWEFTKPHRLQWTWLGHAELQFGDCVLHVSTLQMYILLCFNSEVAVEALLQATGLPADLVLHALTPLTHGQGILVGSCTPGGVLRLNQAALAQSSSRQLRLLPQQRYLRTERAEVSALERKRNVLCCLITRILKVEKQLHIDNLVFRVTDACQKGELGPGVQFLSFCCHSVDVLSCILHLLNQGYLRRQEGRPHVLEYISAESTTLPTSQVQPQVAFQTVEIKTAASLASAERRQTFSTFSWQHHGVGLVGKGWGNEEDSLSSRAAGGLEKLLRLCCRGQGQHSSARLAVGLARVVQGWWVLLSTCPLHRAIWLAAALGNLPESSPAGTLAGYRAGLAGASAESGAQSPSWGSAGWCQPLSQAAVGGQGRQMAWCPGWCWRVHGPGLTGLTFTGLGPQDAGVVSPHTEQAGTGLQKMATRACPGSCLLLQATAAPFQGCPNVSHTFRVAEDAHREVLDVCWPLCCQLEKLHIVPLHPIYGD</sequence>
<dbReference type="GO" id="GO:0006511">
    <property type="term" value="P:ubiquitin-dependent protein catabolic process"/>
    <property type="evidence" value="ECO:0007669"/>
    <property type="project" value="InterPro"/>
</dbReference>
<dbReference type="Pfam" id="PF03256">
    <property type="entry name" value="ANAPC10"/>
    <property type="match status" value="1"/>
</dbReference>
<dbReference type="SMART" id="SM00884">
    <property type="entry name" value="Cullin_Nedd8"/>
    <property type="match status" value="1"/>
</dbReference>
<dbReference type="GO" id="GO:0016567">
    <property type="term" value="P:protein ubiquitination"/>
    <property type="evidence" value="ECO:0007669"/>
    <property type="project" value="UniProtKB-UniPathway"/>
</dbReference>
<dbReference type="SUPFAM" id="SSF75632">
    <property type="entry name" value="Cullin homology domain"/>
    <property type="match status" value="1"/>
</dbReference>
<dbReference type="InterPro" id="IPR045093">
    <property type="entry name" value="Cullin"/>
</dbReference>
<dbReference type="InterPro" id="IPR021097">
    <property type="entry name" value="CPH_domain"/>
</dbReference>
<keyword evidence="12" id="KW-1185">Reference proteome</keyword>
<protein>
    <recommendedName>
        <fullName evidence="13">Cullin-9</fullName>
    </recommendedName>
</protein>
<dbReference type="GO" id="GO:0005737">
    <property type="term" value="C:cytoplasm"/>
    <property type="evidence" value="ECO:0007669"/>
    <property type="project" value="UniProtKB-SubCell"/>
</dbReference>
<gene>
    <name evidence="11" type="primary">LOC116993368</name>
</gene>
<evidence type="ECO:0000313" key="11">
    <source>
        <dbReference type="Ensembl" id="ENSCUSP00005023364.1"/>
    </source>
</evidence>
<dbReference type="InterPro" id="IPR056405">
    <property type="entry name" value="ARM_CUL7_CUL9"/>
</dbReference>
<evidence type="ECO:0008006" key="13">
    <source>
        <dbReference type="Google" id="ProtNLM"/>
    </source>
</evidence>
<keyword evidence="6" id="KW-0832">Ubl conjugation</keyword>
<evidence type="ECO:0000256" key="4">
    <source>
        <dbReference type="ARBA" id="ARBA00022499"/>
    </source>
</evidence>
<reference evidence="11" key="3">
    <citation type="submission" date="2025-09" db="UniProtKB">
        <authorList>
            <consortium name="Ensembl"/>
        </authorList>
    </citation>
    <scope>IDENTIFICATION</scope>
</reference>